<dbReference type="EMBL" id="SRYA01000007">
    <property type="protein sequence ID" value="TGY97440.1"/>
    <property type="molecule type" value="Genomic_DNA"/>
</dbReference>
<protein>
    <submittedName>
        <fullName evidence="1">Uncharacterized protein</fullName>
    </submittedName>
</protein>
<evidence type="ECO:0000313" key="2">
    <source>
        <dbReference type="Proteomes" id="UP000304953"/>
    </source>
</evidence>
<organism evidence="1 2">
    <name type="scientific">Petralouisia muris</name>
    <dbReference type="NCBI Taxonomy" id="3032872"/>
    <lineage>
        <taxon>Bacteria</taxon>
        <taxon>Bacillati</taxon>
        <taxon>Bacillota</taxon>
        <taxon>Clostridia</taxon>
        <taxon>Lachnospirales</taxon>
        <taxon>Lachnospiraceae</taxon>
        <taxon>Petralouisia</taxon>
    </lineage>
</organism>
<keyword evidence="2" id="KW-1185">Reference proteome</keyword>
<gene>
    <name evidence="1" type="ORF">E5329_04670</name>
</gene>
<accession>A0AC61S048</accession>
<sequence length="455" mass="52093">MKTWQTTFTPTIGNPYIKEYFTPTSIFFDIETTGFSAARNQVYMIGYALQTDGRICITQLFAECPDQEQEILSAFLELLSQYDTLISFNGTGFDVPFLKGRCAYHQIPEQLDSFCHLDIYKQLSKYKTILNLDNLKQKTLEEFLGIARDDLYSGGDLISIYLEYAKLSSGENYNFIEPHRNNHKKVENPADSTDTCTLPKAHRNHGNSKNAALSPQDACALLKLHNYEDIKGMIQLLSLLSYSRFFGGHFQVSSWETRSWNTYEGTKGWELILYLKPDLPFPKPFTCTLGKLYISVSRNQAESCTSGSCNQAESCTSASRNRAESCTSASCNQVEPYASGLCHQVTLRIELFTGELKYFYPNYKDYYYLPAEDTALHKSVAAYVDRNYRTQATAATCYCKKSGRFLPQYQDLFSPAFKQNYNDKTSWFELTEAFTENKENLNKYAMHFINYSFSL</sequence>
<comment type="caution">
    <text evidence="1">The sequence shown here is derived from an EMBL/GenBank/DDBJ whole genome shotgun (WGS) entry which is preliminary data.</text>
</comment>
<name>A0AC61S048_9FIRM</name>
<evidence type="ECO:0000313" key="1">
    <source>
        <dbReference type="EMBL" id="TGY97440.1"/>
    </source>
</evidence>
<proteinExistence type="predicted"/>
<reference evidence="1" key="1">
    <citation type="submission" date="2019-04" db="EMBL/GenBank/DDBJ databases">
        <title>Microbes associate with the intestines of laboratory mice.</title>
        <authorList>
            <person name="Navarre W."/>
            <person name="Wong E."/>
            <person name="Huang K."/>
            <person name="Tropini C."/>
            <person name="Ng K."/>
            <person name="Yu B."/>
        </authorList>
    </citation>
    <scope>NUCLEOTIDE SEQUENCE</scope>
    <source>
        <strain evidence="1">NM01_1-7b</strain>
    </source>
</reference>
<dbReference type="Proteomes" id="UP000304953">
    <property type="component" value="Unassembled WGS sequence"/>
</dbReference>